<accession>A0A0A8Z8E6</accession>
<name>A0A0A8Z8E6_ARUDO</name>
<organism evidence="1">
    <name type="scientific">Arundo donax</name>
    <name type="common">Giant reed</name>
    <name type="synonym">Donax arundinaceus</name>
    <dbReference type="NCBI Taxonomy" id="35708"/>
    <lineage>
        <taxon>Eukaryota</taxon>
        <taxon>Viridiplantae</taxon>
        <taxon>Streptophyta</taxon>
        <taxon>Embryophyta</taxon>
        <taxon>Tracheophyta</taxon>
        <taxon>Spermatophyta</taxon>
        <taxon>Magnoliopsida</taxon>
        <taxon>Liliopsida</taxon>
        <taxon>Poales</taxon>
        <taxon>Poaceae</taxon>
        <taxon>PACMAD clade</taxon>
        <taxon>Arundinoideae</taxon>
        <taxon>Arundineae</taxon>
        <taxon>Arundo</taxon>
    </lineage>
</organism>
<sequence length="28" mass="2998">MVTSFLQIQNDSTVGNSLAVFSLKGKRG</sequence>
<protein>
    <submittedName>
        <fullName evidence="1">Uncharacterized protein</fullName>
    </submittedName>
</protein>
<evidence type="ECO:0000313" key="1">
    <source>
        <dbReference type="EMBL" id="JAD33968.1"/>
    </source>
</evidence>
<proteinExistence type="predicted"/>
<dbReference type="AlphaFoldDB" id="A0A0A8Z8E6"/>
<dbReference type="EMBL" id="GBRH01263927">
    <property type="protein sequence ID" value="JAD33968.1"/>
    <property type="molecule type" value="Transcribed_RNA"/>
</dbReference>
<reference evidence="1" key="2">
    <citation type="journal article" date="2015" name="Data Brief">
        <title>Shoot transcriptome of the giant reed, Arundo donax.</title>
        <authorList>
            <person name="Barrero R.A."/>
            <person name="Guerrero F.D."/>
            <person name="Moolhuijzen P."/>
            <person name="Goolsby J.A."/>
            <person name="Tidwell J."/>
            <person name="Bellgard S.E."/>
            <person name="Bellgard M.I."/>
        </authorList>
    </citation>
    <scope>NUCLEOTIDE SEQUENCE</scope>
    <source>
        <tissue evidence="1">Shoot tissue taken approximately 20 cm above the soil surface</tissue>
    </source>
</reference>
<reference evidence="1" key="1">
    <citation type="submission" date="2014-09" db="EMBL/GenBank/DDBJ databases">
        <authorList>
            <person name="Magalhaes I.L.F."/>
            <person name="Oliveira U."/>
            <person name="Santos F.R."/>
            <person name="Vidigal T.H.D.A."/>
            <person name="Brescovit A.D."/>
            <person name="Santos A.J."/>
        </authorList>
    </citation>
    <scope>NUCLEOTIDE SEQUENCE</scope>
    <source>
        <tissue evidence="1">Shoot tissue taken approximately 20 cm above the soil surface</tissue>
    </source>
</reference>